<dbReference type="EMBL" id="FOPC01000002">
    <property type="protein sequence ID" value="SFG22299.1"/>
    <property type="molecule type" value="Genomic_DNA"/>
</dbReference>
<keyword evidence="3" id="KW-1185">Reference proteome</keyword>
<sequence length="253" mass="29161">MIKSFRNLPAGKVGIRQKLLSQNRGTQYLVYALGEIFLVVIGILIALQINNWNEHQKLQKKEKLYLERLKGEAIWNIDILDNQIKLYESNASNLDSLAFLLSNAAPNNEQFRIPATPFFMSAWLLKNSAYAELVSSGSLGILSDVKLREMLDEVASFQTRSIETLHYWRDLAVADAHLFQPYRIQKISLVNGDTTKFMSLDYERMIGQREVIAGIQFWRLANQKFAVGIVEFRTHYFKILERINCLENNNCPN</sequence>
<evidence type="ECO:0000313" key="2">
    <source>
        <dbReference type="EMBL" id="SFG22299.1"/>
    </source>
</evidence>
<feature type="transmembrane region" description="Helical" evidence="1">
    <location>
        <begin position="28"/>
        <end position="47"/>
    </location>
</feature>
<organism evidence="2 3">
    <name type="scientific">Algoriphagus hitonicola</name>
    <dbReference type="NCBI Taxonomy" id="435880"/>
    <lineage>
        <taxon>Bacteria</taxon>
        <taxon>Pseudomonadati</taxon>
        <taxon>Bacteroidota</taxon>
        <taxon>Cytophagia</taxon>
        <taxon>Cytophagales</taxon>
        <taxon>Cyclobacteriaceae</taxon>
        <taxon>Algoriphagus</taxon>
    </lineage>
</organism>
<dbReference type="Pfam" id="PF19578">
    <property type="entry name" value="DUF6090"/>
    <property type="match status" value="1"/>
</dbReference>
<proteinExistence type="predicted"/>
<dbReference type="AlphaFoldDB" id="A0A1I2Q4K3"/>
<reference evidence="3" key="1">
    <citation type="submission" date="2016-10" db="EMBL/GenBank/DDBJ databases">
        <authorList>
            <person name="Varghese N."/>
            <person name="Submissions S."/>
        </authorList>
    </citation>
    <scope>NUCLEOTIDE SEQUENCE [LARGE SCALE GENOMIC DNA]</scope>
    <source>
        <strain evidence="3">DSM 19315</strain>
    </source>
</reference>
<evidence type="ECO:0000313" key="3">
    <source>
        <dbReference type="Proteomes" id="UP000199642"/>
    </source>
</evidence>
<evidence type="ECO:0000256" key="1">
    <source>
        <dbReference type="SAM" id="Phobius"/>
    </source>
</evidence>
<dbReference type="InterPro" id="IPR045749">
    <property type="entry name" value="DUF6090"/>
</dbReference>
<keyword evidence="1" id="KW-0472">Membrane</keyword>
<dbReference type="RefSeq" id="WP_092788813.1">
    <property type="nucleotide sequence ID" value="NZ_FOPC01000002.1"/>
</dbReference>
<keyword evidence="1" id="KW-1133">Transmembrane helix</keyword>
<dbReference type="OrthoDB" id="820591at2"/>
<gene>
    <name evidence="2" type="ORF">SAMN04487988_10275</name>
</gene>
<protein>
    <submittedName>
        <fullName evidence="2">Uncharacterized protein</fullName>
    </submittedName>
</protein>
<dbReference type="STRING" id="435880.SAMN04487988_10275"/>
<dbReference type="Proteomes" id="UP000199642">
    <property type="component" value="Unassembled WGS sequence"/>
</dbReference>
<keyword evidence="1" id="KW-0812">Transmembrane</keyword>
<name>A0A1I2Q4K3_9BACT</name>
<accession>A0A1I2Q4K3</accession>